<proteinExistence type="predicted"/>
<evidence type="ECO:0000313" key="1">
    <source>
        <dbReference type="EMBL" id="GAH20176.1"/>
    </source>
</evidence>
<sequence>MNQLELQDKDWERDWKTIVNIFDTIEHLEHLFEDLDVPYLREIQQKVLLLNLEKYAWSLQNYIVEKYSRA</sequence>
<protein>
    <submittedName>
        <fullName evidence="1">Uncharacterized protein</fullName>
    </submittedName>
</protein>
<accession>X1DH19</accession>
<gene>
    <name evidence="1" type="ORF">S03H2_06835</name>
</gene>
<reference evidence="1" key="1">
    <citation type="journal article" date="2014" name="Front. Microbiol.">
        <title>High frequency of phylogenetically diverse reductive dehalogenase-homologous genes in deep subseafloor sedimentary metagenomes.</title>
        <authorList>
            <person name="Kawai M."/>
            <person name="Futagami T."/>
            <person name="Toyoda A."/>
            <person name="Takaki Y."/>
            <person name="Nishi S."/>
            <person name="Hori S."/>
            <person name="Arai W."/>
            <person name="Tsubouchi T."/>
            <person name="Morono Y."/>
            <person name="Uchiyama I."/>
            <person name="Ito T."/>
            <person name="Fujiyama A."/>
            <person name="Inagaki F."/>
            <person name="Takami H."/>
        </authorList>
    </citation>
    <scope>NUCLEOTIDE SEQUENCE</scope>
    <source>
        <strain evidence="1">Expedition CK06-06</strain>
    </source>
</reference>
<organism evidence="1">
    <name type="scientific">marine sediment metagenome</name>
    <dbReference type="NCBI Taxonomy" id="412755"/>
    <lineage>
        <taxon>unclassified sequences</taxon>
        <taxon>metagenomes</taxon>
        <taxon>ecological metagenomes</taxon>
    </lineage>
</organism>
<comment type="caution">
    <text evidence="1">The sequence shown here is derived from an EMBL/GenBank/DDBJ whole genome shotgun (WGS) entry which is preliminary data.</text>
</comment>
<dbReference type="EMBL" id="BARU01003062">
    <property type="protein sequence ID" value="GAH20176.1"/>
    <property type="molecule type" value="Genomic_DNA"/>
</dbReference>
<dbReference type="AlphaFoldDB" id="X1DH19"/>
<name>X1DH19_9ZZZZ</name>